<dbReference type="GO" id="GO:0000213">
    <property type="term" value="F:tRNA-intron lyase activity"/>
    <property type="evidence" value="ECO:0007669"/>
    <property type="project" value="InterPro"/>
</dbReference>
<evidence type="ECO:0000256" key="2">
    <source>
        <dbReference type="ARBA" id="ARBA00022694"/>
    </source>
</evidence>
<dbReference type="eggNOG" id="KOG4772">
    <property type="taxonomic scope" value="Eukaryota"/>
</dbReference>
<dbReference type="InterPro" id="IPR024337">
    <property type="entry name" value="tRNA_splic_suSen54"/>
</dbReference>
<accession>A0A0W4ZU08</accession>
<gene>
    <name evidence="4" type="ORF">T551_01130</name>
</gene>
<proteinExistence type="inferred from homology"/>
<keyword evidence="5" id="KW-1185">Reference proteome</keyword>
<organism evidence="4 5">
    <name type="scientific">Pneumocystis jirovecii (strain RU7)</name>
    <name type="common">Human pneumocystis pneumonia agent</name>
    <dbReference type="NCBI Taxonomy" id="1408657"/>
    <lineage>
        <taxon>Eukaryota</taxon>
        <taxon>Fungi</taxon>
        <taxon>Dikarya</taxon>
        <taxon>Ascomycota</taxon>
        <taxon>Taphrinomycotina</taxon>
        <taxon>Pneumocystomycetes</taxon>
        <taxon>Pneumocystaceae</taxon>
        <taxon>Pneumocystis</taxon>
    </lineage>
</organism>
<comment type="caution">
    <text evidence="4">The sequence shown here is derived from an EMBL/GenBank/DDBJ whole genome shotgun (WGS) entry which is preliminary data.</text>
</comment>
<evidence type="ECO:0000313" key="5">
    <source>
        <dbReference type="Proteomes" id="UP000053447"/>
    </source>
</evidence>
<dbReference type="STRING" id="1408657.A0A0W4ZU08"/>
<dbReference type="InterPro" id="IPR024336">
    <property type="entry name" value="tRNA_splic_suSen54_N"/>
</dbReference>
<dbReference type="PANTHER" id="PTHR21027">
    <property type="entry name" value="TRNA-SPLICING ENDONUCLEASE SUBUNIT SEN54"/>
    <property type="match status" value="1"/>
</dbReference>
<dbReference type="GO" id="GO:0032473">
    <property type="term" value="C:cytoplasmic side of mitochondrial outer membrane"/>
    <property type="evidence" value="ECO:0007669"/>
    <property type="project" value="EnsemblFungi"/>
</dbReference>
<evidence type="ECO:0000259" key="3">
    <source>
        <dbReference type="Pfam" id="PF12928"/>
    </source>
</evidence>
<dbReference type="VEuPathDB" id="FungiDB:T551_01130"/>
<dbReference type="Pfam" id="PF12928">
    <property type="entry name" value="tRNA_int_end_N2"/>
    <property type="match status" value="1"/>
</dbReference>
<keyword evidence="2" id="KW-0819">tRNA processing</keyword>
<dbReference type="GeneID" id="28939648"/>
<name>A0A0W4ZU08_PNEJ7</name>
<feature type="domain" description="tRNA-splicing endonuclease subunit Sen54 N-terminal" evidence="3">
    <location>
        <begin position="57"/>
        <end position="124"/>
    </location>
</feature>
<dbReference type="EMBL" id="LFWA01000004">
    <property type="protein sequence ID" value="KTW31869.1"/>
    <property type="molecule type" value="Genomic_DNA"/>
</dbReference>
<comment type="similarity">
    <text evidence="1">Belongs to the SEN54 family.</text>
</comment>
<dbReference type="GO" id="GO:0000379">
    <property type="term" value="P:tRNA-type intron splice site recognition and cleavage"/>
    <property type="evidence" value="ECO:0007669"/>
    <property type="project" value="TreeGrafter"/>
</dbReference>
<dbReference type="PANTHER" id="PTHR21027:SF1">
    <property type="entry name" value="TRNA-SPLICING ENDONUCLEASE SUBUNIT SEN54"/>
    <property type="match status" value="1"/>
</dbReference>
<dbReference type="RefSeq" id="XP_018230561.1">
    <property type="nucleotide sequence ID" value="XM_018373393.1"/>
</dbReference>
<dbReference type="GO" id="GO:0000214">
    <property type="term" value="C:tRNA-intron endonuclease complex"/>
    <property type="evidence" value="ECO:0007669"/>
    <property type="project" value="TreeGrafter"/>
</dbReference>
<evidence type="ECO:0000256" key="1">
    <source>
        <dbReference type="ARBA" id="ARBA00005736"/>
    </source>
</evidence>
<sequence>MFNDSDIEDEIQDYCLLNEYKKNPSCTLFPKRGEKDYEPDGTSRQDEILKKKINSMFDAISKERRISRKIYSKAIWVPSVKLAKVERIRGTQFKSLGKFINNSIWLLPEELIYLVERGSLECWWENGIPMSLQAVYSVCLEECGGFEQYQVYSYLKRLGYYIFRPIEVENEVSILSSSKFYGFENISPFFAWMKSLMNFVYNVFEKYSTNNWNTLVKRTYYYSYDQIYKSLQIIPYHCPPNSQENYTYSMNKKTNPFKISYYVWKPVSNFKKSKLQNPDFRIVVVNARSSSLPSLKEFANIFDLVPIKNHEPNTTLFQRLRNGTRHIIFALLDSGVISFIKFSDIGFGNEHIYMKHNKHMKNKYKLL</sequence>
<dbReference type="Proteomes" id="UP000053447">
    <property type="component" value="Unassembled WGS sequence"/>
</dbReference>
<dbReference type="InterPro" id="IPR036740">
    <property type="entry name" value="tRNA_intron_Endonuc_N_sf"/>
</dbReference>
<evidence type="ECO:0000313" key="4">
    <source>
        <dbReference type="EMBL" id="KTW31869.1"/>
    </source>
</evidence>
<dbReference type="OrthoDB" id="408683at2759"/>
<reference evidence="5" key="1">
    <citation type="journal article" date="2016" name="Nat. Commun.">
        <title>Genome analysis of three Pneumocystis species reveals adaptation mechanisms to life exclusively in mammalian hosts.</title>
        <authorList>
            <person name="Ma L."/>
            <person name="Chen Z."/>
            <person name="Huang D.W."/>
            <person name="Kutty G."/>
            <person name="Ishihara M."/>
            <person name="Wang H."/>
            <person name="Abouelleil A."/>
            <person name="Bishop L."/>
            <person name="Davey E."/>
            <person name="Deng R."/>
            <person name="Deng X."/>
            <person name="Fan L."/>
            <person name="Fantoni G."/>
            <person name="Fitzgerald M."/>
            <person name="Gogineni E."/>
            <person name="Goldberg J.M."/>
            <person name="Handley G."/>
            <person name="Hu X."/>
            <person name="Huber C."/>
            <person name="Jiao X."/>
            <person name="Jones K."/>
            <person name="Levin J.Z."/>
            <person name="Liu Y."/>
            <person name="Macdonald P."/>
            <person name="Melnikov A."/>
            <person name="Raley C."/>
            <person name="Sassi M."/>
            <person name="Sherman B.T."/>
            <person name="Song X."/>
            <person name="Sykes S."/>
            <person name="Tran B."/>
            <person name="Walsh L."/>
            <person name="Xia Y."/>
            <person name="Yang J."/>
            <person name="Young S."/>
            <person name="Zeng Q."/>
            <person name="Zheng X."/>
            <person name="Stephens R."/>
            <person name="Nusbaum C."/>
            <person name="Birren B.W."/>
            <person name="Azadi P."/>
            <person name="Lempicki R.A."/>
            <person name="Cuomo C.A."/>
            <person name="Kovacs J.A."/>
        </authorList>
    </citation>
    <scope>NUCLEOTIDE SEQUENCE [LARGE SCALE GENOMIC DNA]</scope>
    <source>
        <strain evidence="5">RU7</strain>
    </source>
</reference>
<protein>
    <recommendedName>
        <fullName evidence="3">tRNA-splicing endonuclease subunit Sen54 N-terminal domain-containing protein</fullName>
    </recommendedName>
</protein>
<dbReference type="SUPFAM" id="SSF55267">
    <property type="entry name" value="tRNA-intron endonuclease N-terminal domain-like"/>
    <property type="match status" value="1"/>
</dbReference>
<dbReference type="AlphaFoldDB" id="A0A0W4ZU08"/>